<keyword evidence="2" id="KW-1185">Reference proteome</keyword>
<evidence type="ECO:0000313" key="1">
    <source>
        <dbReference type="EMBL" id="GKT29258.1"/>
    </source>
</evidence>
<accession>A0ABQ5KA04</accession>
<organism evidence="1 2">
    <name type="scientific">Aduncisulcus paluster</name>
    <dbReference type="NCBI Taxonomy" id="2918883"/>
    <lineage>
        <taxon>Eukaryota</taxon>
        <taxon>Metamonada</taxon>
        <taxon>Carpediemonas-like organisms</taxon>
        <taxon>Aduncisulcus</taxon>
    </lineage>
</organism>
<name>A0ABQ5KA04_9EUKA</name>
<dbReference type="Proteomes" id="UP001057375">
    <property type="component" value="Unassembled WGS sequence"/>
</dbReference>
<protein>
    <submittedName>
        <fullName evidence="1">Uncharacterized protein</fullName>
    </submittedName>
</protein>
<dbReference type="EMBL" id="BQXS01008247">
    <property type="protein sequence ID" value="GKT29258.1"/>
    <property type="molecule type" value="Genomic_DNA"/>
</dbReference>
<evidence type="ECO:0000313" key="2">
    <source>
        <dbReference type="Proteomes" id="UP001057375"/>
    </source>
</evidence>
<sequence length="98" mass="10356">MEAVSVSVSGNISATNTLSGSNLDVDTIYLGDSTNVYTGADTDNDGTDDFWYVSIDYPLDVIDSLSLTDASNSTFTGSFYLDTLDSVEAMVSSLPFAV</sequence>
<gene>
    <name evidence="1" type="ORF">ADUPG1_005215</name>
</gene>
<reference evidence="1" key="1">
    <citation type="submission" date="2022-03" db="EMBL/GenBank/DDBJ databases">
        <title>Draft genome sequence of Aduncisulcus paluster, a free-living microaerophilic Fornicata.</title>
        <authorList>
            <person name="Yuyama I."/>
            <person name="Kume K."/>
            <person name="Tamura T."/>
            <person name="Inagaki Y."/>
            <person name="Hashimoto T."/>
        </authorList>
    </citation>
    <scope>NUCLEOTIDE SEQUENCE</scope>
    <source>
        <strain evidence="1">NY0171</strain>
    </source>
</reference>
<comment type="caution">
    <text evidence="1">The sequence shown here is derived from an EMBL/GenBank/DDBJ whole genome shotgun (WGS) entry which is preliminary data.</text>
</comment>
<proteinExistence type="predicted"/>
<feature type="non-terminal residue" evidence="1">
    <location>
        <position position="98"/>
    </location>
</feature>